<evidence type="ECO:0000313" key="15">
    <source>
        <dbReference type="Proteomes" id="UP001085076"/>
    </source>
</evidence>
<comment type="caution">
    <text evidence="14">The sequence shown here is derived from an EMBL/GenBank/DDBJ whole genome shotgun (WGS) entry which is preliminary data.</text>
</comment>
<accession>A0A9D5CGS2</accession>
<comment type="catalytic activity">
    <reaction evidence="1">
        <text>Random endo-hydrolysis of N-acetyl-beta-D-glucosaminide (1-&gt;4)-beta-linkages in chitin and chitodextrins.</text>
        <dbReference type="EC" id="3.2.1.14"/>
    </reaction>
</comment>
<dbReference type="InterPro" id="IPR001002">
    <property type="entry name" value="Chitin-bd_1"/>
</dbReference>
<dbReference type="InterPro" id="IPR000726">
    <property type="entry name" value="Glyco_hydro_19_cat"/>
</dbReference>
<dbReference type="Pfam" id="PF00182">
    <property type="entry name" value="Glyco_hydro_19"/>
    <property type="match status" value="2"/>
</dbReference>
<dbReference type="InterPro" id="IPR036861">
    <property type="entry name" value="Endochitinase-like_sf"/>
</dbReference>
<feature type="disulfide bond" evidence="10">
    <location>
        <begin position="84"/>
        <end position="133"/>
    </location>
</feature>
<evidence type="ECO:0000256" key="4">
    <source>
        <dbReference type="ARBA" id="ARBA00022801"/>
    </source>
</evidence>
<reference evidence="14" key="2">
    <citation type="journal article" date="2022" name="Hortic Res">
        <title>The genome of Dioscorea zingiberensis sheds light on the biosynthesis, origin and evolution of the medicinally important diosgenin saponins.</title>
        <authorList>
            <person name="Li Y."/>
            <person name="Tan C."/>
            <person name="Li Z."/>
            <person name="Guo J."/>
            <person name="Li S."/>
            <person name="Chen X."/>
            <person name="Wang C."/>
            <person name="Dai X."/>
            <person name="Yang H."/>
            <person name="Song W."/>
            <person name="Hou L."/>
            <person name="Xu J."/>
            <person name="Tong Z."/>
            <person name="Xu A."/>
            <person name="Yuan X."/>
            <person name="Wang W."/>
            <person name="Yang Q."/>
            <person name="Chen L."/>
            <person name="Sun Z."/>
            <person name="Wang K."/>
            <person name="Pan B."/>
            <person name="Chen J."/>
            <person name="Bao Y."/>
            <person name="Liu F."/>
            <person name="Qi X."/>
            <person name="Gang D.R."/>
            <person name="Wen J."/>
            <person name="Li J."/>
        </authorList>
    </citation>
    <scope>NUCLEOTIDE SEQUENCE</scope>
    <source>
        <strain evidence="14">Dzin_1.0</strain>
    </source>
</reference>
<dbReference type="InterPro" id="IPR016283">
    <property type="entry name" value="Glyco_hydro_19"/>
</dbReference>
<evidence type="ECO:0000259" key="13">
    <source>
        <dbReference type="PROSITE" id="PS50941"/>
    </source>
</evidence>
<dbReference type="GO" id="GO:0000272">
    <property type="term" value="P:polysaccharide catabolic process"/>
    <property type="evidence" value="ECO:0007669"/>
    <property type="project" value="UniProtKB-KW"/>
</dbReference>
<feature type="disulfide bond" evidence="10 11">
    <location>
        <begin position="29"/>
        <end position="41"/>
    </location>
</feature>
<dbReference type="InterPro" id="IPR018371">
    <property type="entry name" value="Chitin-binding_1_CS"/>
</dbReference>
<evidence type="ECO:0000256" key="7">
    <source>
        <dbReference type="ARBA" id="ARBA00023295"/>
    </source>
</evidence>
<reference evidence="14" key="1">
    <citation type="submission" date="2021-03" db="EMBL/GenBank/DDBJ databases">
        <authorList>
            <person name="Li Z."/>
            <person name="Yang C."/>
        </authorList>
    </citation>
    <scope>NUCLEOTIDE SEQUENCE</scope>
    <source>
        <strain evidence="14">Dzin_1.0</strain>
        <tissue evidence="14">Leaf</tissue>
    </source>
</reference>
<dbReference type="SMART" id="SM00270">
    <property type="entry name" value="ChtBD1"/>
    <property type="match status" value="1"/>
</dbReference>
<dbReference type="CDD" id="cd00325">
    <property type="entry name" value="chitinase_GH19"/>
    <property type="match status" value="1"/>
</dbReference>
<dbReference type="Gene3D" id="3.30.60.10">
    <property type="entry name" value="Endochitinase-like"/>
    <property type="match status" value="1"/>
</dbReference>
<dbReference type="PANTHER" id="PTHR22595:SF193">
    <property type="entry name" value="ENDOCHITINASE EP3"/>
    <property type="match status" value="1"/>
</dbReference>
<feature type="disulfide bond" evidence="10 11">
    <location>
        <begin position="34"/>
        <end position="48"/>
    </location>
</feature>
<name>A0A9D5CGS2_9LILI</name>
<sequence length="269" mass="29212">MAPLLHLILQALLIGGALVSSVAGQNCGCSPGQCCSEYGYCGTGEEFCGYGCRQGACYKPDSKVDQIVTQAFFDGIKSKSSANCAGQGFYTRAALLQAAGNYPFFGGGGTMDDKKREMAAFFAHVSHETQNMCFIEEGNGVNQGSYCNTTDTEYPCNPNKKYYGRGPIQLTWSNNYGAAGNAIGFNGLNEPERVANDRIVSFKASIWFWMTNNAHRQMVVNQDFGTTIRLINGQNECDGKGSDMVANRVQFYKDYCSQLGVAPGNKLYC</sequence>
<keyword evidence="8" id="KW-0624">Polysaccharide degradation</keyword>
<proteinExistence type="predicted"/>
<dbReference type="Proteomes" id="UP001085076">
    <property type="component" value="Miscellaneous, Linkage group lg05"/>
</dbReference>
<gene>
    <name evidence="14" type="ORF">J5N97_020970</name>
</gene>
<dbReference type="SUPFAM" id="SSF57016">
    <property type="entry name" value="Plant lectins/antimicrobial peptides"/>
    <property type="match status" value="1"/>
</dbReference>
<comment type="caution">
    <text evidence="11">Lacks conserved residue(s) required for the propagation of feature annotation.</text>
</comment>
<protein>
    <recommendedName>
        <fullName evidence="2">chitinase</fullName>
        <ecNumber evidence="2">3.2.1.14</ecNumber>
    </recommendedName>
</protein>
<dbReference type="GO" id="GO:0016998">
    <property type="term" value="P:cell wall macromolecule catabolic process"/>
    <property type="evidence" value="ECO:0007669"/>
    <property type="project" value="InterPro"/>
</dbReference>
<dbReference type="FunFam" id="3.30.20.10:FF:000001">
    <property type="entry name" value="Endochitinase (Chitinase)"/>
    <property type="match status" value="1"/>
</dbReference>
<feature type="signal peptide" evidence="12">
    <location>
        <begin position="1"/>
        <end position="24"/>
    </location>
</feature>
<keyword evidence="6" id="KW-0119">Carbohydrate metabolism</keyword>
<dbReference type="Gene3D" id="3.30.20.10">
    <property type="entry name" value="Endochitinase, domain 2"/>
    <property type="match status" value="1"/>
</dbReference>
<dbReference type="GO" id="GO:0006032">
    <property type="term" value="P:chitin catabolic process"/>
    <property type="evidence" value="ECO:0007669"/>
    <property type="project" value="InterPro"/>
</dbReference>
<evidence type="ECO:0000256" key="6">
    <source>
        <dbReference type="ARBA" id="ARBA00023277"/>
    </source>
</evidence>
<feature type="disulfide bond" evidence="10">
    <location>
        <begin position="237"/>
        <end position="269"/>
    </location>
</feature>
<keyword evidence="3 11" id="KW-0147">Chitin-binding</keyword>
<feature type="domain" description="Chitin-binding type-1" evidence="13">
    <location>
        <begin position="24"/>
        <end position="59"/>
    </location>
</feature>
<dbReference type="EMBL" id="JAGGNH010000005">
    <property type="protein sequence ID" value="KAJ0973011.1"/>
    <property type="molecule type" value="Genomic_DNA"/>
</dbReference>
<evidence type="ECO:0000256" key="5">
    <source>
        <dbReference type="ARBA" id="ARBA00023157"/>
    </source>
</evidence>
<evidence type="ECO:0000256" key="9">
    <source>
        <dbReference type="PIRSR" id="PIRSR001060-1"/>
    </source>
</evidence>
<keyword evidence="15" id="KW-1185">Reference proteome</keyword>
<dbReference type="SUPFAM" id="SSF53955">
    <property type="entry name" value="Lysozyme-like"/>
    <property type="match status" value="1"/>
</dbReference>
<dbReference type="PROSITE" id="PS50941">
    <property type="entry name" value="CHIT_BIND_I_2"/>
    <property type="match status" value="1"/>
</dbReference>
<dbReference type="GO" id="GO:0008061">
    <property type="term" value="F:chitin binding"/>
    <property type="evidence" value="ECO:0007669"/>
    <property type="project" value="UniProtKB-UniRule"/>
</dbReference>
<evidence type="ECO:0000256" key="10">
    <source>
        <dbReference type="PIRSR" id="PIRSR001060-2"/>
    </source>
</evidence>
<evidence type="ECO:0000256" key="1">
    <source>
        <dbReference type="ARBA" id="ARBA00000822"/>
    </source>
</evidence>
<dbReference type="InterPro" id="IPR023346">
    <property type="entry name" value="Lysozyme-like_dom_sf"/>
</dbReference>
<dbReference type="GO" id="GO:0008843">
    <property type="term" value="F:endochitinase activity"/>
    <property type="evidence" value="ECO:0007669"/>
    <property type="project" value="UniProtKB-EC"/>
</dbReference>
<evidence type="ECO:0000256" key="11">
    <source>
        <dbReference type="PROSITE-ProRule" id="PRU00261"/>
    </source>
</evidence>
<feature type="disulfide bond" evidence="10">
    <location>
        <begin position="147"/>
        <end position="156"/>
    </location>
</feature>
<evidence type="ECO:0000256" key="3">
    <source>
        <dbReference type="ARBA" id="ARBA00022669"/>
    </source>
</evidence>
<evidence type="ECO:0000256" key="12">
    <source>
        <dbReference type="SAM" id="SignalP"/>
    </source>
</evidence>
<dbReference type="PROSITE" id="PS00774">
    <property type="entry name" value="CHITINASE_19_2"/>
    <property type="match status" value="1"/>
</dbReference>
<keyword evidence="7" id="KW-0326">Glycosidase</keyword>
<dbReference type="PANTHER" id="PTHR22595">
    <property type="entry name" value="CHITINASE-RELATED"/>
    <property type="match status" value="1"/>
</dbReference>
<evidence type="ECO:0000256" key="8">
    <source>
        <dbReference type="ARBA" id="ARBA00023326"/>
    </source>
</evidence>
<dbReference type="EC" id="3.2.1.14" evidence="2"/>
<keyword evidence="12" id="KW-0732">Signal</keyword>
<dbReference type="Gene3D" id="1.10.530.10">
    <property type="match status" value="1"/>
</dbReference>
<dbReference type="PIRSF" id="PIRSF001060">
    <property type="entry name" value="Endochitinase"/>
    <property type="match status" value="1"/>
</dbReference>
<keyword evidence="5 10" id="KW-1015">Disulfide bond</keyword>
<dbReference type="OrthoDB" id="5985073at2759"/>
<organism evidence="14 15">
    <name type="scientific">Dioscorea zingiberensis</name>
    <dbReference type="NCBI Taxonomy" id="325984"/>
    <lineage>
        <taxon>Eukaryota</taxon>
        <taxon>Viridiplantae</taxon>
        <taxon>Streptophyta</taxon>
        <taxon>Embryophyta</taxon>
        <taxon>Tracheophyta</taxon>
        <taxon>Spermatophyta</taxon>
        <taxon>Magnoliopsida</taxon>
        <taxon>Liliopsida</taxon>
        <taxon>Dioscoreales</taxon>
        <taxon>Dioscoreaceae</taxon>
        <taxon>Dioscorea</taxon>
    </lineage>
</organism>
<dbReference type="PROSITE" id="PS00026">
    <property type="entry name" value="CHIT_BIND_I_1"/>
    <property type="match status" value="1"/>
</dbReference>
<dbReference type="AlphaFoldDB" id="A0A9D5CGS2"/>
<keyword evidence="4" id="KW-0378">Hydrolase</keyword>
<evidence type="ECO:0000313" key="14">
    <source>
        <dbReference type="EMBL" id="KAJ0973011.1"/>
    </source>
</evidence>
<feature type="chain" id="PRO_5039240697" description="chitinase" evidence="12">
    <location>
        <begin position="25"/>
        <end position="269"/>
    </location>
</feature>
<feature type="active site" description="Proton donor" evidence="9">
    <location>
        <position position="128"/>
    </location>
</feature>
<evidence type="ECO:0000256" key="2">
    <source>
        <dbReference type="ARBA" id="ARBA00012729"/>
    </source>
</evidence>
<dbReference type="CDD" id="cd00035">
    <property type="entry name" value="ChtBD1"/>
    <property type="match status" value="1"/>
</dbReference>